<dbReference type="Gramene" id="AET3Gv20882900.39">
    <property type="protein sequence ID" value="AET3Gv20882900.39"/>
    <property type="gene ID" value="AET3Gv20882900"/>
</dbReference>
<reference evidence="2" key="2">
    <citation type="journal article" date="2017" name="Nat. Plants">
        <title>The Aegilops tauschii genome reveals multiple impacts of transposons.</title>
        <authorList>
            <person name="Zhao G."/>
            <person name="Zou C."/>
            <person name="Li K."/>
            <person name="Wang K."/>
            <person name="Li T."/>
            <person name="Gao L."/>
            <person name="Zhang X."/>
            <person name="Wang H."/>
            <person name="Yang Z."/>
            <person name="Liu X."/>
            <person name="Jiang W."/>
            <person name="Mao L."/>
            <person name="Kong X."/>
            <person name="Jiao Y."/>
            <person name="Jia J."/>
        </authorList>
    </citation>
    <scope>NUCLEOTIDE SEQUENCE [LARGE SCALE GENOMIC DNA]</scope>
    <source>
        <strain evidence="2">cv. AL8/78</strain>
    </source>
</reference>
<accession>A0A453G526</accession>
<dbReference type="Gramene" id="AET3Gv20882900.24">
    <property type="protein sequence ID" value="AET3Gv20882900.24"/>
    <property type="gene ID" value="AET3Gv20882900"/>
</dbReference>
<dbReference type="Gramene" id="AET3Gv20882900.42">
    <property type="protein sequence ID" value="AET3Gv20882900.42"/>
    <property type="gene ID" value="AET3Gv20882900"/>
</dbReference>
<sequence length="69" mass="7921">MHLKIPCDFSPETSNWSFNSRKPDYCLGLHLWQMLSYGCIRFHICVQSTNRGHTIVVVADCFSSTKDVV</sequence>
<dbReference type="EnsemblPlants" id="AET3Gv20882900.38">
    <property type="protein sequence ID" value="AET3Gv20882900.38"/>
    <property type="gene ID" value="AET3Gv20882900"/>
</dbReference>
<proteinExistence type="predicted"/>
<dbReference type="AlphaFoldDB" id="A0A453G526"/>
<dbReference type="Gramene" id="AET3Gv20882900.38">
    <property type="protein sequence ID" value="AET3Gv20882900.38"/>
    <property type="gene ID" value="AET3Gv20882900"/>
</dbReference>
<protein>
    <submittedName>
        <fullName evidence="1">Uncharacterized protein</fullName>
    </submittedName>
</protein>
<evidence type="ECO:0000313" key="2">
    <source>
        <dbReference type="Proteomes" id="UP000015105"/>
    </source>
</evidence>
<dbReference type="Gramene" id="AET3Gv20882900.14">
    <property type="protein sequence ID" value="AET3Gv20882900.14"/>
    <property type="gene ID" value="AET3Gv20882900"/>
</dbReference>
<name>A0A453G526_AEGTS</name>
<organism evidence="1 2">
    <name type="scientific">Aegilops tauschii subsp. strangulata</name>
    <name type="common">Goatgrass</name>
    <dbReference type="NCBI Taxonomy" id="200361"/>
    <lineage>
        <taxon>Eukaryota</taxon>
        <taxon>Viridiplantae</taxon>
        <taxon>Streptophyta</taxon>
        <taxon>Embryophyta</taxon>
        <taxon>Tracheophyta</taxon>
        <taxon>Spermatophyta</taxon>
        <taxon>Magnoliopsida</taxon>
        <taxon>Liliopsida</taxon>
        <taxon>Poales</taxon>
        <taxon>Poaceae</taxon>
        <taxon>BOP clade</taxon>
        <taxon>Pooideae</taxon>
        <taxon>Triticodae</taxon>
        <taxon>Triticeae</taxon>
        <taxon>Triticinae</taxon>
        <taxon>Aegilops</taxon>
    </lineage>
</organism>
<reference evidence="1" key="5">
    <citation type="journal article" date="2021" name="G3 (Bethesda)">
        <title>Aegilops tauschii genome assembly Aet v5.0 features greater sequence contiguity and improved annotation.</title>
        <authorList>
            <person name="Wang L."/>
            <person name="Zhu T."/>
            <person name="Rodriguez J.C."/>
            <person name="Deal K.R."/>
            <person name="Dubcovsky J."/>
            <person name="McGuire P.E."/>
            <person name="Lux T."/>
            <person name="Spannagl M."/>
            <person name="Mayer K.F.X."/>
            <person name="Baldrich P."/>
            <person name="Meyers B.C."/>
            <person name="Huo N."/>
            <person name="Gu Y.Q."/>
            <person name="Zhou H."/>
            <person name="Devos K.M."/>
            <person name="Bennetzen J.L."/>
            <person name="Unver T."/>
            <person name="Budak H."/>
            <person name="Gulick P.J."/>
            <person name="Galiba G."/>
            <person name="Kalapos B."/>
            <person name="Nelson D.R."/>
            <person name="Li P."/>
            <person name="You F.M."/>
            <person name="Luo M.C."/>
            <person name="Dvorak J."/>
        </authorList>
    </citation>
    <scope>NUCLEOTIDE SEQUENCE [LARGE SCALE GENOMIC DNA]</scope>
    <source>
        <strain evidence="1">cv. AL8/78</strain>
    </source>
</reference>
<dbReference type="EnsemblPlants" id="AET3Gv20882900.19">
    <property type="protein sequence ID" value="AET3Gv20882900.19"/>
    <property type="gene ID" value="AET3Gv20882900"/>
</dbReference>
<dbReference type="Gramene" id="AET3Gv20882900.34">
    <property type="protein sequence ID" value="AET3Gv20882900.34"/>
    <property type="gene ID" value="AET3Gv20882900"/>
</dbReference>
<dbReference type="EnsemblPlants" id="AET3Gv20882900.39">
    <property type="protein sequence ID" value="AET3Gv20882900.39"/>
    <property type="gene ID" value="AET3Gv20882900"/>
</dbReference>
<dbReference type="STRING" id="200361.A0A453G526"/>
<dbReference type="EnsemblPlants" id="AET3Gv20882900.42">
    <property type="protein sequence ID" value="AET3Gv20882900.42"/>
    <property type="gene ID" value="AET3Gv20882900"/>
</dbReference>
<dbReference type="EnsemblPlants" id="AET3Gv20882900.34">
    <property type="protein sequence ID" value="AET3Gv20882900.34"/>
    <property type="gene ID" value="AET3Gv20882900"/>
</dbReference>
<dbReference type="EnsemblPlants" id="AET3Gv20882900.32">
    <property type="protein sequence ID" value="AET3Gv20882900.32"/>
    <property type="gene ID" value="AET3Gv20882900"/>
</dbReference>
<reference evidence="2" key="1">
    <citation type="journal article" date="2014" name="Science">
        <title>Ancient hybridizations among the ancestral genomes of bread wheat.</title>
        <authorList>
            <consortium name="International Wheat Genome Sequencing Consortium,"/>
            <person name="Marcussen T."/>
            <person name="Sandve S.R."/>
            <person name="Heier L."/>
            <person name="Spannagl M."/>
            <person name="Pfeifer M."/>
            <person name="Jakobsen K.S."/>
            <person name="Wulff B.B."/>
            <person name="Steuernagel B."/>
            <person name="Mayer K.F."/>
            <person name="Olsen O.A."/>
        </authorList>
    </citation>
    <scope>NUCLEOTIDE SEQUENCE [LARGE SCALE GENOMIC DNA]</scope>
    <source>
        <strain evidence="2">cv. AL8/78</strain>
    </source>
</reference>
<reference evidence="1" key="3">
    <citation type="journal article" date="2017" name="Nature">
        <title>Genome sequence of the progenitor of the wheat D genome Aegilops tauschii.</title>
        <authorList>
            <person name="Luo M.C."/>
            <person name="Gu Y.Q."/>
            <person name="Puiu D."/>
            <person name="Wang H."/>
            <person name="Twardziok S.O."/>
            <person name="Deal K.R."/>
            <person name="Huo N."/>
            <person name="Zhu T."/>
            <person name="Wang L."/>
            <person name="Wang Y."/>
            <person name="McGuire P.E."/>
            <person name="Liu S."/>
            <person name="Long H."/>
            <person name="Ramasamy R.K."/>
            <person name="Rodriguez J.C."/>
            <person name="Van S.L."/>
            <person name="Yuan L."/>
            <person name="Wang Z."/>
            <person name="Xia Z."/>
            <person name="Xiao L."/>
            <person name="Anderson O.D."/>
            <person name="Ouyang S."/>
            <person name="Liang Y."/>
            <person name="Zimin A.V."/>
            <person name="Pertea G."/>
            <person name="Qi P."/>
            <person name="Bennetzen J.L."/>
            <person name="Dai X."/>
            <person name="Dawson M.W."/>
            <person name="Muller H.G."/>
            <person name="Kugler K."/>
            <person name="Rivarola-Duarte L."/>
            <person name="Spannagl M."/>
            <person name="Mayer K.F.X."/>
            <person name="Lu F.H."/>
            <person name="Bevan M.W."/>
            <person name="Leroy P."/>
            <person name="Li P."/>
            <person name="You F.M."/>
            <person name="Sun Q."/>
            <person name="Liu Z."/>
            <person name="Lyons E."/>
            <person name="Wicker T."/>
            <person name="Salzberg S.L."/>
            <person name="Devos K.M."/>
            <person name="Dvorak J."/>
        </authorList>
    </citation>
    <scope>NUCLEOTIDE SEQUENCE [LARGE SCALE GENOMIC DNA]</scope>
    <source>
        <strain evidence="1">cv. AL8/78</strain>
    </source>
</reference>
<dbReference type="EnsemblPlants" id="AET3Gv20882900.14">
    <property type="protein sequence ID" value="AET3Gv20882900.14"/>
    <property type="gene ID" value="AET3Gv20882900"/>
</dbReference>
<reference evidence="1" key="4">
    <citation type="submission" date="2019-03" db="UniProtKB">
        <authorList>
            <consortium name="EnsemblPlants"/>
        </authorList>
    </citation>
    <scope>IDENTIFICATION</scope>
</reference>
<dbReference type="Gramene" id="AET3Gv20882900.32">
    <property type="protein sequence ID" value="AET3Gv20882900.32"/>
    <property type="gene ID" value="AET3Gv20882900"/>
</dbReference>
<dbReference type="Gramene" id="AET3Gv20882900.11">
    <property type="protein sequence ID" value="AET3Gv20882900.11"/>
    <property type="gene ID" value="AET3Gv20882900"/>
</dbReference>
<dbReference type="Gramene" id="AET3Gv20882900.19">
    <property type="protein sequence ID" value="AET3Gv20882900.19"/>
    <property type="gene ID" value="AET3Gv20882900"/>
</dbReference>
<dbReference type="EnsemblPlants" id="AET3Gv20882900.24">
    <property type="protein sequence ID" value="AET3Gv20882900.24"/>
    <property type="gene ID" value="AET3Gv20882900"/>
</dbReference>
<evidence type="ECO:0000313" key="1">
    <source>
        <dbReference type="EnsemblPlants" id="AET3Gv20882900.34"/>
    </source>
</evidence>
<dbReference type="Proteomes" id="UP000015105">
    <property type="component" value="Chromosome 3D"/>
</dbReference>
<dbReference type="EnsemblPlants" id="AET3Gv20882900.11">
    <property type="protein sequence ID" value="AET3Gv20882900.11"/>
    <property type="gene ID" value="AET3Gv20882900"/>
</dbReference>
<keyword evidence="2" id="KW-1185">Reference proteome</keyword>